<dbReference type="OrthoDB" id="1930760at2759"/>
<accession>A0A397GTW3</accession>
<dbReference type="InterPro" id="IPR036249">
    <property type="entry name" value="Thioredoxin-like_sf"/>
</dbReference>
<dbReference type="GO" id="GO:0016491">
    <property type="term" value="F:oxidoreductase activity"/>
    <property type="evidence" value="ECO:0007669"/>
    <property type="project" value="InterPro"/>
</dbReference>
<proteinExistence type="predicted"/>
<protein>
    <recommendedName>
        <fullName evidence="1">DSBA-like thioredoxin domain-containing protein</fullName>
    </recommendedName>
</protein>
<dbReference type="GeneID" id="38126899"/>
<feature type="domain" description="DSBA-like thioredoxin" evidence="1">
    <location>
        <begin position="3"/>
        <end position="76"/>
    </location>
</feature>
<dbReference type="RefSeq" id="XP_026613476.1">
    <property type="nucleotide sequence ID" value="XM_026758544.1"/>
</dbReference>
<name>A0A397GTW3_ASPTH</name>
<evidence type="ECO:0000313" key="2">
    <source>
        <dbReference type="EMBL" id="RHZ52994.1"/>
    </source>
</evidence>
<sequence>MEKDISSKEVLLELAVDARLDKAEVDEWLDSDLAGDVVDEHSRNNKEQPGNTGVPRYVIQEMHRLDGAEDPPEFLEVFAKIKEDEWQVTT</sequence>
<evidence type="ECO:0000313" key="3">
    <source>
        <dbReference type="Proteomes" id="UP000215305"/>
    </source>
</evidence>
<dbReference type="SUPFAM" id="SSF52833">
    <property type="entry name" value="Thioredoxin-like"/>
    <property type="match status" value="1"/>
</dbReference>
<comment type="caution">
    <text evidence="2">The sequence shown here is derived from an EMBL/GenBank/DDBJ whole genome shotgun (WGS) entry which is preliminary data.</text>
</comment>
<organism evidence="2 3">
    <name type="scientific">Aspergillus thermomutatus</name>
    <name type="common">Neosartorya pseudofischeri</name>
    <dbReference type="NCBI Taxonomy" id="41047"/>
    <lineage>
        <taxon>Eukaryota</taxon>
        <taxon>Fungi</taxon>
        <taxon>Dikarya</taxon>
        <taxon>Ascomycota</taxon>
        <taxon>Pezizomycotina</taxon>
        <taxon>Eurotiomycetes</taxon>
        <taxon>Eurotiomycetidae</taxon>
        <taxon>Eurotiales</taxon>
        <taxon>Aspergillaceae</taxon>
        <taxon>Aspergillus</taxon>
        <taxon>Aspergillus subgen. Fumigati</taxon>
    </lineage>
</organism>
<dbReference type="AlphaFoldDB" id="A0A397GTW3"/>
<evidence type="ECO:0000259" key="1">
    <source>
        <dbReference type="Pfam" id="PF01323"/>
    </source>
</evidence>
<gene>
    <name evidence="2" type="ORF">CDV56_104925</name>
</gene>
<keyword evidence="3" id="KW-1185">Reference proteome</keyword>
<dbReference type="EMBL" id="NKHU02000128">
    <property type="protein sequence ID" value="RHZ52994.1"/>
    <property type="molecule type" value="Genomic_DNA"/>
</dbReference>
<dbReference type="Proteomes" id="UP000215305">
    <property type="component" value="Unassembled WGS sequence"/>
</dbReference>
<dbReference type="Gene3D" id="3.40.30.10">
    <property type="entry name" value="Glutaredoxin"/>
    <property type="match status" value="1"/>
</dbReference>
<dbReference type="Pfam" id="PF01323">
    <property type="entry name" value="DSBA"/>
    <property type="match status" value="1"/>
</dbReference>
<reference evidence="2" key="1">
    <citation type="submission" date="2018-08" db="EMBL/GenBank/DDBJ databases">
        <title>Draft genome sequence of azole-resistant Aspergillus thermomutatus (Neosartorya pseudofischeri) strain HMR AF 39, isolated from a human nasal aspirate.</title>
        <authorList>
            <person name="Parent-Michaud M."/>
            <person name="Dufresne P.J."/>
            <person name="Fournier E."/>
            <person name="Martineau C."/>
            <person name="Moreira S."/>
            <person name="Perkins V."/>
            <person name="De Repentigny L."/>
            <person name="Dufresne S.F."/>
        </authorList>
    </citation>
    <scope>NUCLEOTIDE SEQUENCE [LARGE SCALE GENOMIC DNA]</scope>
    <source>
        <strain evidence="2">HMR AF 39</strain>
    </source>
</reference>
<dbReference type="VEuPathDB" id="FungiDB:CDV56_104925"/>
<dbReference type="InterPro" id="IPR001853">
    <property type="entry name" value="DSBA-like_thioredoxin_dom"/>
</dbReference>